<organism evidence="2 3">
    <name type="scientific">Streptomyces camponoticapitis</name>
    <dbReference type="NCBI Taxonomy" id="1616125"/>
    <lineage>
        <taxon>Bacteria</taxon>
        <taxon>Bacillati</taxon>
        <taxon>Actinomycetota</taxon>
        <taxon>Actinomycetes</taxon>
        <taxon>Kitasatosporales</taxon>
        <taxon>Streptomycetaceae</taxon>
        <taxon>Streptomyces</taxon>
    </lineage>
</organism>
<keyword evidence="3" id="KW-1185">Reference proteome</keyword>
<sequence length="57" mass="6244">MANGSHGGRVLSLNDTVEGRESTRWDERMSFRRAGPGARRSELFARGTRLGPSPGSR</sequence>
<evidence type="ECO:0000313" key="3">
    <source>
        <dbReference type="Proteomes" id="UP000660265"/>
    </source>
</evidence>
<comment type="caution">
    <text evidence="2">The sequence shown here is derived from an EMBL/GenBank/DDBJ whole genome shotgun (WGS) entry which is preliminary data.</text>
</comment>
<feature type="region of interest" description="Disordered" evidence="1">
    <location>
        <begin position="1"/>
        <end position="57"/>
    </location>
</feature>
<accession>A0ABQ2E915</accession>
<reference evidence="3" key="1">
    <citation type="journal article" date="2019" name="Int. J. Syst. Evol. Microbiol.">
        <title>The Global Catalogue of Microorganisms (GCM) 10K type strain sequencing project: providing services to taxonomists for standard genome sequencing and annotation.</title>
        <authorList>
            <consortium name="The Broad Institute Genomics Platform"/>
            <consortium name="The Broad Institute Genome Sequencing Center for Infectious Disease"/>
            <person name="Wu L."/>
            <person name="Ma J."/>
        </authorList>
    </citation>
    <scope>NUCLEOTIDE SEQUENCE [LARGE SCALE GENOMIC DNA]</scope>
    <source>
        <strain evidence="3">CGMCC 4.7275</strain>
    </source>
</reference>
<name>A0ABQ2E915_9ACTN</name>
<dbReference type="Proteomes" id="UP000660265">
    <property type="component" value="Unassembled WGS sequence"/>
</dbReference>
<protein>
    <submittedName>
        <fullName evidence="2">Uncharacterized protein</fullName>
    </submittedName>
</protein>
<evidence type="ECO:0000256" key="1">
    <source>
        <dbReference type="SAM" id="MobiDB-lite"/>
    </source>
</evidence>
<feature type="compositionally biased region" description="Basic and acidic residues" evidence="1">
    <location>
        <begin position="17"/>
        <end position="30"/>
    </location>
</feature>
<proteinExistence type="predicted"/>
<dbReference type="EMBL" id="BMMV01000010">
    <property type="protein sequence ID" value="GGK01401.1"/>
    <property type="molecule type" value="Genomic_DNA"/>
</dbReference>
<gene>
    <name evidence="2" type="ORF">GCM10011583_36170</name>
</gene>
<evidence type="ECO:0000313" key="2">
    <source>
        <dbReference type="EMBL" id="GGK01401.1"/>
    </source>
</evidence>